<evidence type="ECO:0000313" key="2">
    <source>
        <dbReference type="Proteomes" id="UP001153076"/>
    </source>
</evidence>
<keyword evidence="2" id="KW-1185">Reference proteome</keyword>
<gene>
    <name evidence="1" type="ORF">Cgig2_015564</name>
</gene>
<accession>A0A9Q1QB09</accession>
<reference evidence="1" key="1">
    <citation type="submission" date="2022-04" db="EMBL/GenBank/DDBJ databases">
        <title>Carnegiea gigantea Genome sequencing and assembly v2.</title>
        <authorList>
            <person name="Copetti D."/>
            <person name="Sanderson M.J."/>
            <person name="Burquez A."/>
            <person name="Wojciechowski M.F."/>
        </authorList>
    </citation>
    <scope>NUCLEOTIDE SEQUENCE</scope>
    <source>
        <strain evidence="1">SGP5-SGP5p</strain>
        <tissue evidence="1">Aerial part</tissue>
    </source>
</reference>
<name>A0A9Q1QB09_9CARY</name>
<dbReference type="Proteomes" id="UP001153076">
    <property type="component" value="Unassembled WGS sequence"/>
</dbReference>
<sequence length="161" mass="18555">MRWLSTFWRASSDTVGRLPFPLYPLSSHYEDLCLDFNLAAAEEAARDFDLLEISQLVFLAMLLNDAVKLGILRRWIIGIMELALKELCTFQAWLGRNRSDILWAHRPDIDCDEEEEEEDTESNNASPFLLMTATSRDLCPSFTLSEVEEEAAWDFDIPEMT</sequence>
<comment type="caution">
    <text evidence="1">The sequence shown here is derived from an EMBL/GenBank/DDBJ whole genome shotgun (WGS) entry which is preliminary data.</text>
</comment>
<proteinExistence type="predicted"/>
<dbReference type="EMBL" id="JAKOGI010000437">
    <property type="protein sequence ID" value="KAJ8435059.1"/>
    <property type="molecule type" value="Genomic_DNA"/>
</dbReference>
<organism evidence="1 2">
    <name type="scientific">Carnegiea gigantea</name>
    <dbReference type="NCBI Taxonomy" id="171969"/>
    <lineage>
        <taxon>Eukaryota</taxon>
        <taxon>Viridiplantae</taxon>
        <taxon>Streptophyta</taxon>
        <taxon>Embryophyta</taxon>
        <taxon>Tracheophyta</taxon>
        <taxon>Spermatophyta</taxon>
        <taxon>Magnoliopsida</taxon>
        <taxon>eudicotyledons</taxon>
        <taxon>Gunneridae</taxon>
        <taxon>Pentapetalae</taxon>
        <taxon>Caryophyllales</taxon>
        <taxon>Cactineae</taxon>
        <taxon>Cactaceae</taxon>
        <taxon>Cactoideae</taxon>
        <taxon>Echinocereeae</taxon>
        <taxon>Carnegiea</taxon>
    </lineage>
</organism>
<evidence type="ECO:0000313" key="1">
    <source>
        <dbReference type="EMBL" id="KAJ8435059.1"/>
    </source>
</evidence>
<protein>
    <submittedName>
        <fullName evidence="1">Uncharacterized protein</fullName>
    </submittedName>
</protein>
<dbReference type="AlphaFoldDB" id="A0A9Q1QB09"/>